<reference evidence="2 3" key="1">
    <citation type="submission" date="2019-03" db="EMBL/GenBank/DDBJ databases">
        <title>First draft genome of Liparis tanakae, snailfish: a comprehensive survey of snailfish specific genes.</title>
        <authorList>
            <person name="Kim W."/>
            <person name="Song I."/>
            <person name="Jeong J.-H."/>
            <person name="Kim D."/>
            <person name="Kim S."/>
            <person name="Ryu S."/>
            <person name="Song J.Y."/>
            <person name="Lee S.K."/>
        </authorList>
    </citation>
    <scope>NUCLEOTIDE SEQUENCE [LARGE SCALE GENOMIC DNA]</scope>
    <source>
        <tissue evidence="2">Muscle</tissue>
    </source>
</reference>
<sequence length="319" mass="34479">MPKPSVGSLSRGHRPQQSFRFLVRRRDVRQVLEERSSVDAGSVVLSELPIHPEKSFLHWPALVHGPGLPVKHGCQDLPEVVHAEERHAVCHRRHFQMSLGRRARRGQPVYKTEAPRRLAALGREAPQPQPEGGDAAGEEPRGLWRRRGVPRLLLGLCGEELVQQLLVGQRRFAFVAPRGAEARLPGALGPSQLGPLVVVFQGFSRHGVGQSRPPAPAFGRYPVLALSRLSVAERDVGLEPGGEPVDDPVLRHGGRGAAVGEPAVQRSAGARCSSRVAVFGRLVVTQTVDALSASGRGGRLTLLSWGVTSVVPIAVERNQ</sequence>
<dbReference type="EMBL" id="SRLO01000709">
    <property type="protein sequence ID" value="TNN48153.1"/>
    <property type="molecule type" value="Genomic_DNA"/>
</dbReference>
<keyword evidence="3" id="KW-1185">Reference proteome</keyword>
<dbReference type="AlphaFoldDB" id="A0A4Z2G5K5"/>
<accession>A0A4Z2G5K5</accession>
<evidence type="ECO:0000256" key="1">
    <source>
        <dbReference type="SAM" id="MobiDB-lite"/>
    </source>
</evidence>
<evidence type="ECO:0000313" key="2">
    <source>
        <dbReference type="EMBL" id="TNN48153.1"/>
    </source>
</evidence>
<feature type="region of interest" description="Disordered" evidence="1">
    <location>
        <begin position="121"/>
        <end position="141"/>
    </location>
</feature>
<gene>
    <name evidence="2" type="ORF">EYF80_041671</name>
</gene>
<proteinExistence type="predicted"/>
<comment type="caution">
    <text evidence="2">The sequence shown here is derived from an EMBL/GenBank/DDBJ whole genome shotgun (WGS) entry which is preliminary data.</text>
</comment>
<organism evidence="2 3">
    <name type="scientific">Liparis tanakae</name>
    <name type="common">Tanaka's snailfish</name>
    <dbReference type="NCBI Taxonomy" id="230148"/>
    <lineage>
        <taxon>Eukaryota</taxon>
        <taxon>Metazoa</taxon>
        <taxon>Chordata</taxon>
        <taxon>Craniata</taxon>
        <taxon>Vertebrata</taxon>
        <taxon>Euteleostomi</taxon>
        <taxon>Actinopterygii</taxon>
        <taxon>Neopterygii</taxon>
        <taxon>Teleostei</taxon>
        <taxon>Neoteleostei</taxon>
        <taxon>Acanthomorphata</taxon>
        <taxon>Eupercaria</taxon>
        <taxon>Perciformes</taxon>
        <taxon>Cottioidei</taxon>
        <taxon>Cottales</taxon>
        <taxon>Liparidae</taxon>
        <taxon>Liparis</taxon>
    </lineage>
</organism>
<dbReference type="Proteomes" id="UP000314294">
    <property type="component" value="Unassembled WGS sequence"/>
</dbReference>
<name>A0A4Z2G5K5_9TELE</name>
<evidence type="ECO:0000313" key="3">
    <source>
        <dbReference type="Proteomes" id="UP000314294"/>
    </source>
</evidence>
<protein>
    <submittedName>
        <fullName evidence="2">Uncharacterized protein</fullName>
    </submittedName>
</protein>